<dbReference type="Pfam" id="PF04266">
    <property type="entry name" value="ASCH"/>
    <property type="match status" value="1"/>
</dbReference>
<dbReference type="InterPro" id="IPR007374">
    <property type="entry name" value="ASCH_domain"/>
</dbReference>
<evidence type="ECO:0000313" key="3">
    <source>
        <dbReference type="Proteomes" id="UP001235966"/>
    </source>
</evidence>
<protein>
    <submittedName>
        <fullName evidence="2">Uncharacterized protein YhfF</fullName>
    </submittedName>
</protein>
<evidence type="ECO:0000313" key="2">
    <source>
        <dbReference type="EMBL" id="MDP9801124.1"/>
    </source>
</evidence>
<dbReference type="InterPro" id="IPR015947">
    <property type="entry name" value="PUA-like_sf"/>
</dbReference>
<evidence type="ECO:0000259" key="1">
    <source>
        <dbReference type="SMART" id="SM01022"/>
    </source>
</evidence>
<sequence length="169" mass="18536">MSEAVEPTEENLDAFWRNAVTHMRIEPVAGFTGQDDLASLRPPAFAFGSTPEQADEAAELVLAGKKRATVSYKPEYEAEGVALPKVGEFAIMLDGAGRPRALLSNERVDVLPFSEVGADIAEAEGQPDLAKWQEDHRDFFGMVADMLGRQFKESDEIVAEVFTVAYRAE</sequence>
<proteinExistence type="predicted"/>
<dbReference type="PANTHER" id="PTHR39203:SF1">
    <property type="entry name" value="CYTOPLASMIC PROTEIN"/>
    <property type="match status" value="1"/>
</dbReference>
<dbReference type="Gene3D" id="3.10.400.10">
    <property type="entry name" value="Sulfate adenylyltransferase"/>
    <property type="match status" value="1"/>
</dbReference>
<name>A0ABT9NBN3_9ACTO</name>
<accession>A0ABT9NBN3</accession>
<gene>
    <name evidence="2" type="ORF">J2S49_001200</name>
</gene>
<dbReference type="SUPFAM" id="SSF88697">
    <property type="entry name" value="PUA domain-like"/>
    <property type="match status" value="1"/>
</dbReference>
<dbReference type="EMBL" id="JAUSQW010000001">
    <property type="protein sequence ID" value="MDP9801124.1"/>
    <property type="molecule type" value="Genomic_DNA"/>
</dbReference>
<feature type="domain" description="ASCH" evidence="1">
    <location>
        <begin position="45"/>
        <end position="166"/>
    </location>
</feature>
<reference evidence="2 3" key="1">
    <citation type="submission" date="2023-07" db="EMBL/GenBank/DDBJ databases">
        <title>Sequencing the genomes of 1000 actinobacteria strains.</title>
        <authorList>
            <person name="Klenk H.-P."/>
        </authorList>
    </citation>
    <scope>NUCLEOTIDE SEQUENCE [LARGE SCALE GENOMIC DNA]</scope>
    <source>
        <strain evidence="2 3">DSM 102162</strain>
    </source>
</reference>
<organism evidence="2 3">
    <name type="scientific">Arcanobacterium wilhelmae</name>
    <dbReference type="NCBI Taxonomy" id="1803177"/>
    <lineage>
        <taxon>Bacteria</taxon>
        <taxon>Bacillati</taxon>
        <taxon>Actinomycetota</taxon>
        <taxon>Actinomycetes</taxon>
        <taxon>Actinomycetales</taxon>
        <taxon>Actinomycetaceae</taxon>
        <taxon>Arcanobacterium</taxon>
    </lineage>
</organism>
<comment type="caution">
    <text evidence="2">The sequence shown here is derived from an EMBL/GenBank/DDBJ whole genome shotgun (WGS) entry which is preliminary data.</text>
</comment>
<keyword evidence="3" id="KW-1185">Reference proteome</keyword>
<dbReference type="Proteomes" id="UP001235966">
    <property type="component" value="Unassembled WGS sequence"/>
</dbReference>
<dbReference type="RefSeq" id="WP_278058860.1">
    <property type="nucleotide sequence ID" value="NZ_CP121247.1"/>
</dbReference>
<dbReference type="PANTHER" id="PTHR39203">
    <property type="entry name" value="CYTOPLASMIC PROTEIN-RELATED"/>
    <property type="match status" value="1"/>
</dbReference>
<dbReference type="InterPro" id="IPR009326">
    <property type="entry name" value="DUF984"/>
</dbReference>
<dbReference type="SMART" id="SM01022">
    <property type="entry name" value="ASCH"/>
    <property type="match status" value="1"/>
</dbReference>